<protein>
    <submittedName>
        <fullName evidence="2">Uncharacterized protein</fullName>
    </submittedName>
</protein>
<evidence type="ECO:0000256" key="1">
    <source>
        <dbReference type="SAM" id="MobiDB-lite"/>
    </source>
</evidence>
<dbReference type="Proteomes" id="UP001469553">
    <property type="component" value="Unassembled WGS sequence"/>
</dbReference>
<accession>A0ABV1A9R2</accession>
<name>A0ABV1A9R2_9TELE</name>
<dbReference type="EMBL" id="JAHRIP010086403">
    <property type="protein sequence ID" value="MEQ2315297.1"/>
    <property type="molecule type" value="Genomic_DNA"/>
</dbReference>
<proteinExistence type="predicted"/>
<evidence type="ECO:0000313" key="2">
    <source>
        <dbReference type="EMBL" id="MEQ2315297.1"/>
    </source>
</evidence>
<sequence>MGEERDHPGRARRRTAVEMARAFIPDVSWTPPSGGVPGTSHREEAQDTAQDTLGGLCLSAGLGAPWASPGGDGGGVWEEGSLSVSIESAAPTTWSRIKQKMTITSTSTSWHLPTLLNVPIPGYHCA</sequence>
<gene>
    <name evidence="2" type="ORF">AMECASPLE_020860</name>
</gene>
<keyword evidence="3" id="KW-1185">Reference proteome</keyword>
<organism evidence="2 3">
    <name type="scientific">Ameca splendens</name>
    <dbReference type="NCBI Taxonomy" id="208324"/>
    <lineage>
        <taxon>Eukaryota</taxon>
        <taxon>Metazoa</taxon>
        <taxon>Chordata</taxon>
        <taxon>Craniata</taxon>
        <taxon>Vertebrata</taxon>
        <taxon>Euteleostomi</taxon>
        <taxon>Actinopterygii</taxon>
        <taxon>Neopterygii</taxon>
        <taxon>Teleostei</taxon>
        <taxon>Neoteleostei</taxon>
        <taxon>Acanthomorphata</taxon>
        <taxon>Ovalentaria</taxon>
        <taxon>Atherinomorphae</taxon>
        <taxon>Cyprinodontiformes</taxon>
        <taxon>Goodeidae</taxon>
        <taxon>Ameca</taxon>
    </lineage>
</organism>
<reference evidence="2 3" key="1">
    <citation type="submission" date="2021-06" db="EMBL/GenBank/DDBJ databases">
        <authorList>
            <person name="Palmer J.M."/>
        </authorList>
    </citation>
    <scope>NUCLEOTIDE SEQUENCE [LARGE SCALE GENOMIC DNA]</scope>
    <source>
        <strain evidence="2 3">AS_MEX2019</strain>
        <tissue evidence="2">Muscle</tissue>
    </source>
</reference>
<feature type="region of interest" description="Disordered" evidence="1">
    <location>
        <begin position="26"/>
        <end position="48"/>
    </location>
</feature>
<evidence type="ECO:0000313" key="3">
    <source>
        <dbReference type="Proteomes" id="UP001469553"/>
    </source>
</evidence>
<comment type="caution">
    <text evidence="2">The sequence shown here is derived from an EMBL/GenBank/DDBJ whole genome shotgun (WGS) entry which is preliminary data.</text>
</comment>